<proteinExistence type="inferred from homology"/>
<dbReference type="GO" id="GO:0022625">
    <property type="term" value="C:cytosolic large ribosomal subunit"/>
    <property type="evidence" value="ECO:0007669"/>
    <property type="project" value="TreeGrafter"/>
</dbReference>
<keyword evidence="3 4" id="KW-0687">Ribonucleoprotein</keyword>
<dbReference type="GO" id="GO:0019843">
    <property type="term" value="F:rRNA binding"/>
    <property type="evidence" value="ECO:0007669"/>
    <property type="project" value="UniProtKB-KW"/>
</dbReference>
<protein>
    <recommendedName>
        <fullName evidence="6">50S ribosomal protein L22</fullName>
    </recommendedName>
</protein>
<accession>A0A554LKK8</accession>
<organism evidence="7 8">
    <name type="scientific">Candidatus Berkelbacteria bacterium Licking1014_7</name>
    <dbReference type="NCBI Taxonomy" id="2017147"/>
    <lineage>
        <taxon>Bacteria</taxon>
        <taxon>Candidatus Berkelbacteria</taxon>
    </lineage>
</organism>
<dbReference type="Proteomes" id="UP000315689">
    <property type="component" value="Unassembled WGS sequence"/>
</dbReference>
<dbReference type="PROSITE" id="PS00464">
    <property type="entry name" value="RIBOSOMAL_L22"/>
    <property type="match status" value="1"/>
</dbReference>
<dbReference type="PANTHER" id="PTHR13501">
    <property type="entry name" value="CHLOROPLAST 50S RIBOSOMAL PROTEIN L22-RELATED"/>
    <property type="match status" value="1"/>
</dbReference>
<keyword evidence="5" id="KW-0699">rRNA-binding</keyword>
<name>A0A554LKK8_9BACT</name>
<dbReference type="Gene3D" id="3.90.470.10">
    <property type="entry name" value="Ribosomal protein L22/L17"/>
    <property type="match status" value="1"/>
</dbReference>
<evidence type="ECO:0000313" key="7">
    <source>
        <dbReference type="EMBL" id="TSC93392.1"/>
    </source>
</evidence>
<evidence type="ECO:0000256" key="4">
    <source>
        <dbReference type="RuleBase" id="RU004005"/>
    </source>
</evidence>
<evidence type="ECO:0000313" key="8">
    <source>
        <dbReference type="Proteomes" id="UP000315689"/>
    </source>
</evidence>
<dbReference type="InterPro" id="IPR001063">
    <property type="entry name" value="Ribosomal_uL22"/>
</dbReference>
<gene>
    <name evidence="7" type="ORF">CEN89_67</name>
</gene>
<sequence>MKTINITKRYAKIAPRKIRIVGYEIKYLTIEKAQRKLFLIKKYGARILEKMLSNGINILNEKNLEKNDFVISAIRADQGPALKRHIPRSRGRTSPLKKFQSHITIELSKK</sequence>
<comment type="similarity">
    <text evidence="1 4">Belongs to the universal ribosomal protein uL22 family.</text>
</comment>
<dbReference type="AlphaFoldDB" id="A0A554LKK8"/>
<comment type="function">
    <text evidence="6">This protein binds specifically to 23S rRNA; its binding is stimulated by other ribosomal proteins, e.g., L4, L17, and L20. It is important during the early stages of 50S assembly. It makes multiple contacts with different domains of the 23S rRNA in the assembled 50S subunit and ribosome.</text>
</comment>
<evidence type="ECO:0000256" key="3">
    <source>
        <dbReference type="ARBA" id="ARBA00023274"/>
    </source>
</evidence>
<dbReference type="InterPro" id="IPR036394">
    <property type="entry name" value="Ribosomal_uL22_sf"/>
</dbReference>
<dbReference type="Pfam" id="PF00237">
    <property type="entry name" value="Ribosomal_L22"/>
    <property type="match status" value="1"/>
</dbReference>
<dbReference type="PANTHER" id="PTHR13501:SF8">
    <property type="entry name" value="LARGE RIBOSOMAL SUBUNIT PROTEIN UL22M"/>
    <property type="match status" value="1"/>
</dbReference>
<evidence type="ECO:0000256" key="2">
    <source>
        <dbReference type="ARBA" id="ARBA00022980"/>
    </source>
</evidence>
<dbReference type="SUPFAM" id="SSF54843">
    <property type="entry name" value="Ribosomal protein L22"/>
    <property type="match status" value="1"/>
</dbReference>
<evidence type="ECO:0000256" key="1">
    <source>
        <dbReference type="ARBA" id="ARBA00009451"/>
    </source>
</evidence>
<comment type="caution">
    <text evidence="7">The sequence shown here is derived from an EMBL/GenBank/DDBJ whole genome shotgun (WGS) entry which is preliminary data.</text>
</comment>
<dbReference type="GO" id="GO:0006412">
    <property type="term" value="P:translation"/>
    <property type="evidence" value="ECO:0007669"/>
    <property type="project" value="InterPro"/>
</dbReference>
<dbReference type="GO" id="GO:0003735">
    <property type="term" value="F:structural constituent of ribosome"/>
    <property type="evidence" value="ECO:0007669"/>
    <property type="project" value="InterPro"/>
</dbReference>
<dbReference type="InterPro" id="IPR018260">
    <property type="entry name" value="Ribosomal_uL22_CS"/>
</dbReference>
<dbReference type="InterPro" id="IPR047867">
    <property type="entry name" value="Ribosomal_uL22_bac/org-type"/>
</dbReference>
<comment type="subunit">
    <text evidence="5">Part of the 50S ribosomal subunit.</text>
</comment>
<evidence type="ECO:0000256" key="6">
    <source>
        <dbReference type="RuleBase" id="RU004008"/>
    </source>
</evidence>
<reference evidence="7 8" key="1">
    <citation type="submission" date="2017-07" db="EMBL/GenBank/DDBJ databases">
        <title>Mechanisms for carbon and nitrogen cycling indicate functional differentiation within the Candidate Phyla Radiation.</title>
        <authorList>
            <person name="Danczak R.E."/>
            <person name="Johnston M.D."/>
            <person name="Kenah C."/>
            <person name="Slattery M."/>
            <person name="Wrighton K.C."/>
            <person name="Wilkins M.J."/>
        </authorList>
    </citation>
    <scope>NUCLEOTIDE SEQUENCE [LARGE SCALE GENOMIC DNA]</scope>
    <source>
        <strain evidence="7">Licking1014_7</strain>
    </source>
</reference>
<dbReference type="EMBL" id="VMGK01000002">
    <property type="protein sequence ID" value="TSC93392.1"/>
    <property type="molecule type" value="Genomic_DNA"/>
</dbReference>
<keyword evidence="2 4" id="KW-0689">Ribosomal protein</keyword>
<evidence type="ECO:0000256" key="5">
    <source>
        <dbReference type="RuleBase" id="RU004006"/>
    </source>
</evidence>
<keyword evidence="5" id="KW-0694">RNA-binding</keyword>